<sequence length="174" mass="20576">MKVWSEEETDYLIYCLSDRSYNRKDIAEFLGRSVSSVSNKIYHLRKTQGVIDAKHYSDFEIKLIKNSYHRLGAKDLANVLGRSAHSLEKKASSLGVSRKNNKSVDVIKELKRLSNEGYYINQICKKLGMSHTLVLYYDSKYNLSLRRISKEQRKELNRKLNEKFWRRLPVRRRL</sequence>
<dbReference type="EMBL" id="CP022601">
    <property type="protein sequence ID" value="AXJ12533.1"/>
    <property type="molecule type" value="Genomic_DNA"/>
</dbReference>
<accession>A0A345VII1</accession>
<evidence type="ECO:0000313" key="3">
    <source>
        <dbReference type="Proteomes" id="UP000255411"/>
    </source>
</evidence>
<dbReference type="AlphaFoldDB" id="A0A345VII1"/>
<evidence type="ECO:0000313" key="1">
    <source>
        <dbReference type="EMBL" id="AXJ12493.1"/>
    </source>
</evidence>
<organism evidence="2 3">
    <name type="scientific">Streptococcus pluranimalium</name>
    <dbReference type="NCBI Taxonomy" id="82348"/>
    <lineage>
        <taxon>Bacteria</taxon>
        <taxon>Bacillati</taxon>
        <taxon>Bacillota</taxon>
        <taxon>Bacilli</taxon>
        <taxon>Lactobacillales</taxon>
        <taxon>Streptococcaceae</taxon>
        <taxon>Streptococcus</taxon>
    </lineage>
</organism>
<protein>
    <submittedName>
        <fullName evidence="2">Uncharacterized protein</fullName>
    </submittedName>
</protein>
<evidence type="ECO:0000313" key="2">
    <source>
        <dbReference type="EMBL" id="AXJ12533.1"/>
    </source>
</evidence>
<name>A0A345VII1_9STRE</name>
<dbReference type="RefSeq" id="WP_162797754.1">
    <property type="nucleotide sequence ID" value="NZ_CP022601.1"/>
</dbReference>
<dbReference type="EMBL" id="CP022601">
    <property type="protein sequence ID" value="AXJ12493.1"/>
    <property type="molecule type" value="Genomic_DNA"/>
</dbReference>
<reference evidence="2 3" key="1">
    <citation type="submission" date="2017-07" db="EMBL/GenBank/DDBJ databases">
        <title>Streptococcus pluranimalium as cause of bovine abortion.</title>
        <authorList>
            <person name="Rodriguez Campos S."/>
            <person name="Gobeli Brawand S."/>
            <person name="Brodard I."/>
            <person name="Rychener L."/>
            <person name="Perreten V."/>
        </authorList>
    </citation>
    <scope>NUCLEOTIDE SEQUENCE [LARGE SCALE GENOMIC DNA]</scope>
    <source>
        <strain evidence="2 3">14A0014</strain>
    </source>
</reference>
<dbReference type="Proteomes" id="UP000255411">
    <property type="component" value="Chromosome"/>
</dbReference>
<proteinExistence type="predicted"/>
<gene>
    <name evidence="1" type="ORF">Sp14A_05630</name>
    <name evidence="2" type="ORF">Sp14A_06030</name>
</gene>